<comment type="caution">
    <text evidence="3">The sequence shown here is derived from an EMBL/GenBank/DDBJ whole genome shotgun (WGS) entry which is preliminary data.</text>
</comment>
<dbReference type="InterPro" id="IPR025969">
    <property type="entry name" value="ABA_GPCR_dom"/>
</dbReference>
<dbReference type="InterPro" id="IPR015672">
    <property type="entry name" value="GPHR/GTG"/>
</dbReference>
<organism evidence="3 4">
    <name type="scientific">Hericium alpestre</name>
    <dbReference type="NCBI Taxonomy" id="135208"/>
    <lineage>
        <taxon>Eukaryota</taxon>
        <taxon>Fungi</taxon>
        <taxon>Dikarya</taxon>
        <taxon>Basidiomycota</taxon>
        <taxon>Agaricomycotina</taxon>
        <taxon>Agaricomycetes</taxon>
        <taxon>Russulales</taxon>
        <taxon>Hericiaceae</taxon>
        <taxon>Hericium</taxon>
    </lineage>
</organism>
<keyword evidence="1" id="KW-1133">Transmembrane helix</keyword>
<evidence type="ECO:0000313" key="3">
    <source>
        <dbReference type="EMBL" id="TFY75717.1"/>
    </source>
</evidence>
<protein>
    <recommendedName>
        <fullName evidence="2">Abscisic acid G-protein coupled receptor-like domain-containing protein</fullName>
    </recommendedName>
</protein>
<keyword evidence="1" id="KW-0812">Transmembrane</keyword>
<feature type="transmembrane region" description="Helical" evidence="1">
    <location>
        <begin position="128"/>
        <end position="145"/>
    </location>
</feature>
<feature type="transmembrane region" description="Helical" evidence="1">
    <location>
        <begin position="219"/>
        <end position="238"/>
    </location>
</feature>
<accession>A0A4Y9ZNU0</accession>
<dbReference type="Pfam" id="PF12430">
    <property type="entry name" value="ABA_GPCR"/>
    <property type="match status" value="1"/>
</dbReference>
<dbReference type="PANTHER" id="PTHR15948:SF0">
    <property type="entry name" value="GOLGI PH REGULATOR A-RELATED"/>
    <property type="match status" value="1"/>
</dbReference>
<proteinExistence type="predicted"/>
<reference evidence="3 4" key="1">
    <citation type="submission" date="2019-02" db="EMBL/GenBank/DDBJ databases">
        <title>Genome sequencing of the rare red list fungi Hericium alpestre (H. flagellum).</title>
        <authorList>
            <person name="Buettner E."/>
            <person name="Kellner H."/>
        </authorList>
    </citation>
    <scope>NUCLEOTIDE SEQUENCE [LARGE SCALE GENOMIC DNA]</scope>
    <source>
        <strain evidence="3 4">DSM 108284</strain>
    </source>
</reference>
<evidence type="ECO:0000313" key="4">
    <source>
        <dbReference type="Proteomes" id="UP000298061"/>
    </source>
</evidence>
<evidence type="ECO:0000256" key="1">
    <source>
        <dbReference type="SAM" id="Phobius"/>
    </source>
</evidence>
<sequence>MHRCMLIGYISELSNLKTELSALASLEEHMISQLTWMRQQHGEAEYDRTWTGKVLVLGRRAMGFYCIFRGLSSLINILLPATKPSADRSYPDRSYPDLLTSLIIMLLSLFSSDPAFPSPALKSDLSSILRQVNLALVGIIIWSSVRRVLRGVARALRMTSRNKTASFMLLVLAQLMGTYLLSTLIQLRTSFPPPLASDDSPADPQEVVNLFTTLPEYQFFGPVFDWSFLLAGGGAALVEWARDKMTDGPDVD</sequence>
<feature type="transmembrane region" description="Helical" evidence="1">
    <location>
        <begin position="94"/>
        <end position="116"/>
    </location>
</feature>
<name>A0A4Y9ZNU0_9AGAM</name>
<dbReference type="OrthoDB" id="264392at2759"/>
<dbReference type="AlphaFoldDB" id="A0A4Y9ZNU0"/>
<dbReference type="EMBL" id="SFCI01001460">
    <property type="protein sequence ID" value="TFY75717.1"/>
    <property type="molecule type" value="Genomic_DNA"/>
</dbReference>
<feature type="domain" description="Abscisic acid G-protein coupled receptor-like" evidence="2">
    <location>
        <begin position="46"/>
        <end position="243"/>
    </location>
</feature>
<keyword evidence="4" id="KW-1185">Reference proteome</keyword>
<dbReference type="PANTHER" id="PTHR15948">
    <property type="entry name" value="G-PROTEIN COUPLED RECEPTOR 89-RELATED"/>
    <property type="match status" value="1"/>
</dbReference>
<feature type="transmembrane region" description="Helical" evidence="1">
    <location>
        <begin position="166"/>
        <end position="185"/>
    </location>
</feature>
<dbReference type="Proteomes" id="UP000298061">
    <property type="component" value="Unassembled WGS sequence"/>
</dbReference>
<gene>
    <name evidence="3" type="ORF">EWM64_g8295</name>
</gene>
<keyword evidence="1" id="KW-0472">Membrane</keyword>
<evidence type="ECO:0000259" key="2">
    <source>
        <dbReference type="Pfam" id="PF12430"/>
    </source>
</evidence>